<feature type="region of interest" description="Disordered" evidence="7">
    <location>
        <begin position="657"/>
        <end position="701"/>
    </location>
</feature>
<keyword evidence="5 8" id="KW-0472">Membrane</keyword>
<comment type="subcellular location">
    <subcellularLocation>
        <location evidence="1">Nucleus inner membrane</location>
    </subcellularLocation>
</comment>
<dbReference type="InterPro" id="IPR044780">
    <property type="entry name" value="Heh2/Src1"/>
</dbReference>
<evidence type="ECO:0000256" key="6">
    <source>
        <dbReference type="ARBA" id="ARBA00023242"/>
    </source>
</evidence>
<evidence type="ECO:0000256" key="3">
    <source>
        <dbReference type="ARBA" id="ARBA00022692"/>
    </source>
</evidence>
<evidence type="ECO:0000313" key="11">
    <source>
        <dbReference type="EMBL" id="KAK5990511.1"/>
    </source>
</evidence>
<feature type="transmembrane region" description="Helical" evidence="8">
    <location>
        <begin position="538"/>
        <end position="557"/>
    </location>
</feature>
<evidence type="ECO:0000313" key="12">
    <source>
        <dbReference type="Proteomes" id="UP001338125"/>
    </source>
</evidence>
<keyword evidence="4 8" id="KW-1133">Transmembrane helix</keyword>
<evidence type="ECO:0000256" key="5">
    <source>
        <dbReference type="ARBA" id="ARBA00023136"/>
    </source>
</evidence>
<evidence type="ECO:0000256" key="2">
    <source>
        <dbReference type="ARBA" id="ARBA00022553"/>
    </source>
</evidence>
<name>A0ABR0SF94_9HYPO</name>
<dbReference type="CDD" id="cd12935">
    <property type="entry name" value="LEM_like"/>
    <property type="match status" value="1"/>
</dbReference>
<keyword evidence="3 8" id="KW-0812">Transmembrane</keyword>
<feature type="compositionally biased region" description="Basic and acidic residues" evidence="7">
    <location>
        <begin position="219"/>
        <end position="239"/>
    </location>
</feature>
<evidence type="ECO:0000259" key="9">
    <source>
        <dbReference type="Pfam" id="PF09402"/>
    </source>
</evidence>
<sequence>MADTDDYLQEGFDPRSVTVPRLRSILVTHNIDFPGTAKKPQLVELVNEYVLPQVPKLRAQRARAKRSSLGIVNAGSAQDDSNWADYELEAPTTTTISRRSMSPRKSSARVKREEEVEPTPFRSARKPNPRPASRQPSHFQEDEVPHYEPPKSARRSRVSVTPQFQAKPESESESESEEEQEPEEAPPAYEEEASVFTDDNPFQSRSSPAHLKTPTQRRRTIESESVRTERSVRHRADSHVEKTPIARPYGLPVTKTPRHRSPEFLLETLDPSEEFTPEAQLELEQAAANGKVKVMPRARPTPARKTSLTVPFFVLFITLLGAYSAWYRQEKIAVGYCGLGRPAARVIPPEIPVPDFLVPFVEPQCEACPLHAYCYQGFAVRCHNDFIAKPHPLSFGGLVPVPPTCEPDSEKARRVQAVAQRAIEELRERRARFECGELVDDAGQRVASPAIAEEQLKDTVSKKRNKRLNSAEFEDLWAAALGEITTRDEIIIEMEKTITEPASNSTDFPIRRLSSSSLARLPITCAFKRSIRLGLARYRFPIGLLMSLVLAILYLRARYRQHRAASAQVPALVDIVLERLANQKELGEEGLDDPWLFLPNLRDDVLRTIHSLKERERIWQKVKPVVELNSNVRTGQREGRSGEVGRAWEWIGPVRGDGARRRRSGRPYISESTPVTPEPKEVAPPATDESHRDIIQRRPIF</sequence>
<dbReference type="EMBL" id="JAVFKD010000014">
    <property type="protein sequence ID" value="KAK5990511.1"/>
    <property type="molecule type" value="Genomic_DNA"/>
</dbReference>
<proteinExistence type="predicted"/>
<evidence type="ECO:0000256" key="7">
    <source>
        <dbReference type="SAM" id="MobiDB-lite"/>
    </source>
</evidence>
<keyword evidence="6" id="KW-0539">Nucleus</keyword>
<dbReference type="InterPro" id="IPR025856">
    <property type="entry name" value="HeH/LEM_domain"/>
</dbReference>
<dbReference type="PANTHER" id="PTHR47808">
    <property type="entry name" value="INNER NUCLEAR MEMBRANE PROTEIN HEH2-RELATED"/>
    <property type="match status" value="1"/>
</dbReference>
<feature type="compositionally biased region" description="Basic and acidic residues" evidence="7">
    <location>
        <begin position="139"/>
        <end position="151"/>
    </location>
</feature>
<feature type="region of interest" description="Disordered" evidence="7">
    <location>
        <begin position="94"/>
        <end position="239"/>
    </location>
</feature>
<feature type="compositionally biased region" description="Basic and acidic residues" evidence="7">
    <location>
        <begin position="688"/>
        <end position="701"/>
    </location>
</feature>
<feature type="transmembrane region" description="Helical" evidence="8">
    <location>
        <begin position="308"/>
        <end position="326"/>
    </location>
</feature>
<evidence type="ECO:0000256" key="4">
    <source>
        <dbReference type="ARBA" id="ARBA00022989"/>
    </source>
</evidence>
<feature type="domain" description="HeH/LEM" evidence="10">
    <location>
        <begin position="14"/>
        <end position="48"/>
    </location>
</feature>
<evidence type="ECO:0000256" key="8">
    <source>
        <dbReference type="SAM" id="Phobius"/>
    </source>
</evidence>
<comment type="caution">
    <text evidence="11">The sequence shown here is derived from an EMBL/GenBank/DDBJ whole genome shotgun (WGS) entry which is preliminary data.</text>
</comment>
<dbReference type="PANTHER" id="PTHR47808:SF2">
    <property type="entry name" value="LEM DOMAIN-CONTAINING PROTEIN 2"/>
    <property type="match status" value="1"/>
</dbReference>
<dbReference type="InterPro" id="IPR018996">
    <property type="entry name" value="Man1/Src1-like_C"/>
</dbReference>
<reference evidence="11 12" key="1">
    <citation type="submission" date="2024-01" db="EMBL/GenBank/DDBJ databases">
        <title>Complete genome of Cladobotryum mycophilum ATHUM6906.</title>
        <authorList>
            <person name="Christinaki A.C."/>
            <person name="Myridakis A.I."/>
            <person name="Kouvelis V.N."/>
        </authorList>
    </citation>
    <scope>NUCLEOTIDE SEQUENCE [LARGE SCALE GENOMIC DNA]</scope>
    <source>
        <strain evidence="11 12">ATHUM6906</strain>
    </source>
</reference>
<dbReference type="Proteomes" id="UP001338125">
    <property type="component" value="Unassembled WGS sequence"/>
</dbReference>
<feature type="compositionally biased region" description="Polar residues" evidence="7">
    <location>
        <begin position="94"/>
        <end position="105"/>
    </location>
</feature>
<evidence type="ECO:0000259" key="10">
    <source>
        <dbReference type="Pfam" id="PF12949"/>
    </source>
</evidence>
<feature type="domain" description="Man1/Src1-like C-terminal" evidence="9">
    <location>
        <begin position="315"/>
        <end position="653"/>
    </location>
</feature>
<dbReference type="Pfam" id="PF12949">
    <property type="entry name" value="HeH"/>
    <property type="match status" value="1"/>
</dbReference>
<gene>
    <name evidence="11" type="ORF">PT974_08779</name>
</gene>
<dbReference type="InterPro" id="IPR041885">
    <property type="entry name" value="MAN1_winged_helix_dom"/>
</dbReference>
<keyword evidence="12" id="KW-1185">Reference proteome</keyword>
<keyword evidence="2" id="KW-0597">Phosphoprotein</keyword>
<dbReference type="Pfam" id="PF09402">
    <property type="entry name" value="MSC"/>
    <property type="match status" value="1"/>
</dbReference>
<organism evidence="11 12">
    <name type="scientific">Cladobotryum mycophilum</name>
    <dbReference type="NCBI Taxonomy" id="491253"/>
    <lineage>
        <taxon>Eukaryota</taxon>
        <taxon>Fungi</taxon>
        <taxon>Dikarya</taxon>
        <taxon>Ascomycota</taxon>
        <taxon>Pezizomycotina</taxon>
        <taxon>Sordariomycetes</taxon>
        <taxon>Hypocreomycetidae</taxon>
        <taxon>Hypocreales</taxon>
        <taxon>Hypocreaceae</taxon>
        <taxon>Cladobotryum</taxon>
    </lineage>
</organism>
<accession>A0ABR0SF94</accession>
<feature type="compositionally biased region" description="Acidic residues" evidence="7">
    <location>
        <begin position="171"/>
        <end position="193"/>
    </location>
</feature>
<dbReference type="Gene3D" id="1.10.10.1180">
    <property type="entry name" value="MAN1, winged-helix domain"/>
    <property type="match status" value="1"/>
</dbReference>
<evidence type="ECO:0000256" key="1">
    <source>
        <dbReference type="ARBA" id="ARBA00004540"/>
    </source>
</evidence>
<protein>
    <submittedName>
        <fullName evidence="11">Inner nuclear membrane SRC1-like protein</fullName>
    </submittedName>
</protein>